<dbReference type="EMBL" id="JAIFTL010000462">
    <property type="protein sequence ID" value="KAG9319411.1"/>
    <property type="molecule type" value="Genomic_DNA"/>
</dbReference>
<protein>
    <submittedName>
        <fullName evidence="1">Uncharacterized protein</fullName>
    </submittedName>
</protein>
<evidence type="ECO:0000313" key="2">
    <source>
        <dbReference type="Proteomes" id="UP000717515"/>
    </source>
</evidence>
<name>A0A9P7ZY79_MORAP</name>
<organism evidence="1 2">
    <name type="scientific">Mortierella alpina</name>
    <name type="common">Oleaginous fungus</name>
    <name type="synonym">Mortierella renispora</name>
    <dbReference type="NCBI Taxonomy" id="64518"/>
    <lineage>
        <taxon>Eukaryota</taxon>
        <taxon>Fungi</taxon>
        <taxon>Fungi incertae sedis</taxon>
        <taxon>Mucoromycota</taxon>
        <taxon>Mortierellomycotina</taxon>
        <taxon>Mortierellomycetes</taxon>
        <taxon>Mortierellales</taxon>
        <taxon>Mortierellaceae</taxon>
        <taxon>Mortierella</taxon>
    </lineage>
</organism>
<evidence type="ECO:0000313" key="1">
    <source>
        <dbReference type="EMBL" id="KAG9319411.1"/>
    </source>
</evidence>
<dbReference type="AlphaFoldDB" id="A0A9P7ZY79"/>
<accession>A0A9P7ZY79</accession>
<reference evidence="1" key="1">
    <citation type="submission" date="2021-07" db="EMBL/GenBank/DDBJ databases">
        <title>Draft genome of Mortierella alpina, strain LL118, isolated from an aspen leaf litter sample.</title>
        <authorList>
            <person name="Yang S."/>
            <person name="Vinatzer B.A."/>
        </authorList>
    </citation>
    <scope>NUCLEOTIDE SEQUENCE</scope>
    <source>
        <strain evidence="1">LL118</strain>
    </source>
</reference>
<proteinExistence type="predicted"/>
<comment type="caution">
    <text evidence="1">The sequence shown here is derived from an EMBL/GenBank/DDBJ whole genome shotgun (WGS) entry which is preliminary data.</text>
</comment>
<gene>
    <name evidence="1" type="ORF">KVV02_007560</name>
</gene>
<sequence length="137" mass="14676">MVGSHPALLLIINSLSQSSNSSKPIQTLQVSCTSYQPVANPGMKISVTIAAIAAVALASSAEAYRVCRSGWEDDNTCAYECKNGDPVDGEWCRNFKSALGDNGANCWGDCDSGNGFQFWCSKSTLSPEDCPSHFWNN</sequence>
<dbReference type="Proteomes" id="UP000717515">
    <property type="component" value="Unassembled WGS sequence"/>
</dbReference>